<dbReference type="Proteomes" id="UP000176944">
    <property type="component" value="Chromosome"/>
</dbReference>
<proteinExistence type="predicted"/>
<dbReference type="Pfam" id="PF12833">
    <property type="entry name" value="HTH_18"/>
    <property type="match status" value="1"/>
</dbReference>
<dbReference type="InterPro" id="IPR009057">
    <property type="entry name" value="Homeodomain-like_sf"/>
</dbReference>
<feature type="region of interest" description="Disordered" evidence="4">
    <location>
        <begin position="1"/>
        <end position="24"/>
    </location>
</feature>
<dbReference type="PANTHER" id="PTHR46796">
    <property type="entry name" value="HTH-TYPE TRANSCRIPTIONAL ACTIVATOR RHAS-RELATED"/>
    <property type="match status" value="1"/>
</dbReference>
<dbReference type="InterPro" id="IPR018062">
    <property type="entry name" value="HTH_AraC-typ_CS"/>
</dbReference>
<keyword evidence="2" id="KW-0238">DNA-binding</keyword>
<dbReference type="GO" id="GO:0003700">
    <property type="term" value="F:DNA-binding transcription factor activity"/>
    <property type="evidence" value="ECO:0007669"/>
    <property type="project" value="InterPro"/>
</dbReference>
<evidence type="ECO:0000256" key="3">
    <source>
        <dbReference type="ARBA" id="ARBA00023163"/>
    </source>
</evidence>
<reference evidence="7" key="1">
    <citation type="submission" date="2016-10" db="EMBL/GenBank/DDBJ databases">
        <title>Comparative genomics uncovers the prolific and rare metabolic potential of the cyanobacterial genus Moorea.</title>
        <authorList>
            <person name="Leao T."/>
            <person name="Castelao G."/>
            <person name="Korobeynikov A."/>
            <person name="Monroe E.A."/>
            <person name="Podell S."/>
            <person name="Glukhov E."/>
            <person name="Allen E."/>
            <person name="Gerwick W.H."/>
            <person name="Gerwick L."/>
        </authorList>
    </citation>
    <scope>NUCLEOTIDE SEQUENCE [LARGE SCALE GENOMIC DNA]</scope>
    <source>
        <strain evidence="7">JHB</strain>
    </source>
</reference>
<evidence type="ECO:0000259" key="5">
    <source>
        <dbReference type="PROSITE" id="PS01124"/>
    </source>
</evidence>
<dbReference type="SUPFAM" id="SSF46689">
    <property type="entry name" value="Homeodomain-like"/>
    <property type="match status" value="2"/>
</dbReference>
<sequence length="339" mass="38654">MSLLIDANNSKTTQAEDDPGTGNQKIVSKSFTDLDNFKEFFDYQNKEIIQLSAGPLQAEFLSVQIGNLYFVCNQANQGIQFFGDGTKGYISFGILWSENEKEYYSFRHPLEPQRTIFGFNNREADHIFPQGLTVTHIIIPVKTFDAYADQLQRQDLDDKFRSKNHVNLLPTGMNEIKDYLKELVCLALHKPNWLQKPHIEKLVADDLIPLLISNIPTKCNSKCFIKPSRRAKLIVQAEKKMLAHLEKPLTLKQLAQNLGSSSSALSYGFQDLFGLSPMRYLKVRRLNAVRERLKASEPERCTIAIVASEFGFYSPCHFTRDYKAMFGELPSETLRNTGN</sequence>
<evidence type="ECO:0000313" key="6">
    <source>
        <dbReference type="EMBL" id="AOY84802.2"/>
    </source>
</evidence>
<accession>A0A1D9GAX5</accession>
<name>A0A1D9GAX5_MOOP1</name>
<dbReference type="PROSITE" id="PS01124">
    <property type="entry name" value="HTH_ARAC_FAMILY_2"/>
    <property type="match status" value="1"/>
</dbReference>
<gene>
    <name evidence="6" type="ORF">BJP36_20950</name>
</gene>
<dbReference type="Gene3D" id="1.10.10.60">
    <property type="entry name" value="Homeodomain-like"/>
    <property type="match status" value="1"/>
</dbReference>
<dbReference type="SMART" id="SM00342">
    <property type="entry name" value="HTH_ARAC"/>
    <property type="match status" value="1"/>
</dbReference>
<evidence type="ECO:0000256" key="1">
    <source>
        <dbReference type="ARBA" id="ARBA00023015"/>
    </source>
</evidence>
<protein>
    <submittedName>
        <fullName evidence="6">AraC family transcriptional regulator</fullName>
    </submittedName>
</protein>
<dbReference type="InterPro" id="IPR050204">
    <property type="entry name" value="AraC_XylS_family_regulators"/>
</dbReference>
<organism evidence="6 7">
    <name type="scientific">Moorena producens (strain JHB)</name>
    <dbReference type="NCBI Taxonomy" id="1454205"/>
    <lineage>
        <taxon>Bacteria</taxon>
        <taxon>Bacillati</taxon>
        <taxon>Cyanobacteriota</taxon>
        <taxon>Cyanophyceae</taxon>
        <taxon>Coleofasciculales</taxon>
        <taxon>Coleofasciculaceae</taxon>
        <taxon>Moorena</taxon>
    </lineage>
</organism>
<dbReference type="AlphaFoldDB" id="A0A1D9GAX5"/>
<keyword evidence="3" id="KW-0804">Transcription</keyword>
<dbReference type="PROSITE" id="PS00041">
    <property type="entry name" value="HTH_ARAC_FAMILY_1"/>
    <property type="match status" value="1"/>
</dbReference>
<dbReference type="GO" id="GO:0043565">
    <property type="term" value="F:sequence-specific DNA binding"/>
    <property type="evidence" value="ECO:0007669"/>
    <property type="project" value="InterPro"/>
</dbReference>
<evidence type="ECO:0000313" key="7">
    <source>
        <dbReference type="Proteomes" id="UP000176944"/>
    </source>
</evidence>
<dbReference type="InterPro" id="IPR018060">
    <property type="entry name" value="HTH_AraC"/>
</dbReference>
<evidence type="ECO:0000256" key="2">
    <source>
        <dbReference type="ARBA" id="ARBA00023125"/>
    </source>
</evidence>
<dbReference type="PANTHER" id="PTHR46796:SF12">
    <property type="entry name" value="HTH-TYPE DNA-BINDING TRANSCRIPTIONAL ACTIVATOR EUTR"/>
    <property type="match status" value="1"/>
</dbReference>
<feature type="domain" description="HTH araC/xylS-type" evidence="5">
    <location>
        <begin position="235"/>
        <end position="336"/>
    </location>
</feature>
<evidence type="ECO:0000256" key="4">
    <source>
        <dbReference type="SAM" id="MobiDB-lite"/>
    </source>
</evidence>
<keyword evidence="1" id="KW-0805">Transcription regulation</keyword>
<dbReference type="EMBL" id="CP017708">
    <property type="protein sequence ID" value="AOY84802.2"/>
    <property type="molecule type" value="Genomic_DNA"/>
</dbReference>